<dbReference type="Proteomes" id="UP000093186">
    <property type="component" value="Unassembled WGS sequence"/>
</dbReference>
<dbReference type="AlphaFoldDB" id="A0A1B9Y2P6"/>
<dbReference type="EMBL" id="MAKX01000001">
    <property type="protein sequence ID" value="OCK44088.1"/>
    <property type="molecule type" value="Genomic_DNA"/>
</dbReference>
<proteinExistence type="predicted"/>
<gene>
    <name evidence="1" type="ORF">BA195_05205</name>
</gene>
<dbReference type="STRING" id="447689.BA195_05205"/>
<evidence type="ECO:0000313" key="2">
    <source>
        <dbReference type="Proteomes" id="UP000093186"/>
    </source>
</evidence>
<name>A0A1B9Y2P6_9FLAO</name>
<accession>A0A1B9Y2P6</accession>
<keyword evidence="2" id="KW-1185">Reference proteome</keyword>
<organism evidence="1 2">
    <name type="scientific">Tenacibaculum soleae</name>
    <dbReference type="NCBI Taxonomy" id="447689"/>
    <lineage>
        <taxon>Bacteria</taxon>
        <taxon>Pseudomonadati</taxon>
        <taxon>Bacteroidota</taxon>
        <taxon>Flavobacteriia</taxon>
        <taxon>Flavobacteriales</taxon>
        <taxon>Flavobacteriaceae</taxon>
        <taxon>Tenacibaculum</taxon>
    </lineage>
</organism>
<dbReference type="RefSeq" id="WP_068703124.1">
    <property type="nucleotide sequence ID" value="NZ_JAUOSG010000012.1"/>
</dbReference>
<evidence type="ECO:0008006" key="3">
    <source>
        <dbReference type="Google" id="ProtNLM"/>
    </source>
</evidence>
<dbReference type="OrthoDB" id="594666at2"/>
<comment type="caution">
    <text evidence="1">The sequence shown here is derived from an EMBL/GenBank/DDBJ whole genome shotgun (WGS) entry which is preliminary data.</text>
</comment>
<reference evidence="1 2" key="1">
    <citation type="submission" date="2016-06" db="EMBL/GenBank/DDBJ databases">
        <title>Draft Genome Sequence of Tenacibaculum soleae UCD-KL19.</title>
        <authorList>
            <person name="Eisen J.A."/>
            <person name="Coil D.A."/>
            <person name="Lujan K.M."/>
        </authorList>
    </citation>
    <scope>NUCLEOTIDE SEQUENCE [LARGE SCALE GENOMIC DNA]</scope>
    <source>
        <strain evidence="1 2">UCD-KL19</strain>
    </source>
</reference>
<protein>
    <recommendedName>
        <fullName evidence="3">Tetratricopeptide repeat protein</fullName>
    </recommendedName>
</protein>
<evidence type="ECO:0000313" key="1">
    <source>
        <dbReference type="EMBL" id="OCK44088.1"/>
    </source>
</evidence>
<sequence length="245" mass="28440">MDKKSYIKILEKPTLISTENNVDLRDITQKYPYFQSARALHLKLLKNQDSFKYNNELKITAAYTSDRSVLFDFVTSRSFKENTLKKEEKQSLKEILLPKKKTKEVSLIKEKLAIGKPIAFTKNESFSFNQWMQLSSKKIIHREAPVVLKEIESTKNSVKNDIINRFIETAPKISRPSKTNPSEVKIIESKQNSPLATETLAKVYLEQKKYNSAIQAYKILSLKYPEKSGFFADQIKRIQILQKNK</sequence>